<evidence type="ECO:0000256" key="10">
    <source>
        <dbReference type="ARBA" id="ARBA00023157"/>
    </source>
</evidence>
<dbReference type="PIRSF" id="PIRSF036365">
    <property type="entry name" value="Astacin_nematoda"/>
    <property type="match status" value="1"/>
</dbReference>
<evidence type="ECO:0000256" key="8">
    <source>
        <dbReference type="ARBA" id="ARBA00022833"/>
    </source>
</evidence>
<keyword evidence="20" id="KW-1185">Reference proteome</keyword>
<gene>
    <name evidence="19" type="primary">Necator_chrII.g8763</name>
    <name evidence="19" type="ORF">RB195_020968</name>
</gene>
<dbReference type="PROSITE" id="PS01180">
    <property type="entry name" value="CUB"/>
    <property type="match status" value="1"/>
</dbReference>
<evidence type="ECO:0000256" key="16">
    <source>
        <dbReference type="SAM" id="MobiDB-lite"/>
    </source>
</evidence>
<dbReference type="InterPro" id="IPR001506">
    <property type="entry name" value="Peptidase_M12A"/>
</dbReference>
<keyword evidence="6" id="KW-0732">Signal</keyword>
<evidence type="ECO:0000313" key="20">
    <source>
        <dbReference type="Proteomes" id="UP001303046"/>
    </source>
</evidence>
<evidence type="ECO:0000256" key="11">
    <source>
        <dbReference type="ARBA" id="ARBA00023180"/>
    </source>
</evidence>
<dbReference type="InterPro" id="IPR017050">
    <property type="entry name" value="Metallopeptidase_nem"/>
</dbReference>
<evidence type="ECO:0000256" key="6">
    <source>
        <dbReference type="ARBA" id="ARBA00022729"/>
    </source>
</evidence>
<evidence type="ECO:0000256" key="2">
    <source>
        <dbReference type="ARBA" id="ARBA00022525"/>
    </source>
</evidence>
<keyword evidence="3" id="KW-0245">EGF-like domain</keyword>
<accession>A0ABR1CPV0</accession>
<dbReference type="InterPro" id="IPR035914">
    <property type="entry name" value="Sperma_CUB_dom_sf"/>
</dbReference>
<dbReference type="EMBL" id="JAVFWL010000002">
    <property type="protein sequence ID" value="KAK6739226.1"/>
    <property type="molecule type" value="Genomic_DNA"/>
</dbReference>
<evidence type="ECO:0000256" key="12">
    <source>
        <dbReference type="PIRNR" id="PIRNR036365"/>
    </source>
</evidence>
<evidence type="ECO:0000256" key="5">
    <source>
        <dbReference type="ARBA" id="ARBA00022723"/>
    </source>
</evidence>
<organism evidence="19 20">
    <name type="scientific">Necator americanus</name>
    <name type="common">Human hookworm</name>
    <dbReference type="NCBI Taxonomy" id="51031"/>
    <lineage>
        <taxon>Eukaryota</taxon>
        <taxon>Metazoa</taxon>
        <taxon>Ecdysozoa</taxon>
        <taxon>Nematoda</taxon>
        <taxon>Chromadorea</taxon>
        <taxon>Rhabditida</taxon>
        <taxon>Rhabditina</taxon>
        <taxon>Rhabditomorpha</taxon>
        <taxon>Strongyloidea</taxon>
        <taxon>Ancylostomatidae</taxon>
        <taxon>Bunostominae</taxon>
        <taxon>Necator</taxon>
    </lineage>
</organism>
<keyword evidence="9 14" id="KW-0482">Metalloprotease</keyword>
<evidence type="ECO:0000256" key="3">
    <source>
        <dbReference type="ARBA" id="ARBA00022536"/>
    </source>
</evidence>
<dbReference type="InterPro" id="IPR000859">
    <property type="entry name" value="CUB_dom"/>
</dbReference>
<dbReference type="InterPro" id="IPR006026">
    <property type="entry name" value="Peptidase_Metallo"/>
</dbReference>
<evidence type="ECO:0000256" key="13">
    <source>
        <dbReference type="PROSITE-ProRule" id="PRU00059"/>
    </source>
</evidence>
<keyword evidence="10 13" id="KW-1015">Disulfide bond</keyword>
<feature type="domain" description="Peptidase M12A" evidence="18">
    <location>
        <begin position="129"/>
        <end position="329"/>
    </location>
</feature>
<evidence type="ECO:0000256" key="4">
    <source>
        <dbReference type="ARBA" id="ARBA00022670"/>
    </source>
</evidence>
<comment type="caution">
    <text evidence="13">Lacks conserved residue(s) required for the propagation of feature annotation.</text>
</comment>
<dbReference type="CDD" id="cd04280">
    <property type="entry name" value="ZnMc_astacin_like"/>
    <property type="match status" value="1"/>
</dbReference>
<keyword evidence="2 12" id="KW-0964">Secreted</keyword>
<feature type="binding site" evidence="14">
    <location>
        <position position="234"/>
    </location>
    <ligand>
        <name>Zn(2+)</name>
        <dbReference type="ChEBI" id="CHEBI:29105"/>
        <note>catalytic</note>
    </ligand>
</feature>
<keyword evidence="8 14" id="KW-0862">Zinc</keyword>
<dbReference type="Pfam" id="PF01400">
    <property type="entry name" value="Astacin"/>
    <property type="match status" value="1"/>
</dbReference>
<protein>
    <recommendedName>
        <fullName evidence="12">Zinc metalloproteinase</fullName>
    </recommendedName>
</protein>
<feature type="compositionally biased region" description="Basic and acidic residues" evidence="16">
    <location>
        <begin position="530"/>
        <end position="543"/>
    </location>
</feature>
<dbReference type="PROSITE" id="PS51864">
    <property type="entry name" value="ASTACIN"/>
    <property type="match status" value="1"/>
</dbReference>
<keyword evidence="11" id="KW-0325">Glycoprotein</keyword>
<evidence type="ECO:0000313" key="19">
    <source>
        <dbReference type="EMBL" id="KAK6739226.1"/>
    </source>
</evidence>
<dbReference type="Gene3D" id="2.60.120.290">
    <property type="entry name" value="Spermadhesin, CUB domain"/>
    <property type="match status" value="1"/>
</dbReference>
<evidence type="ECO:0000256" key="7">
    <source>
        <dbReference type="ARBA" id="ARBA00022801"/>
    </source>
</evidence>
<feature type="domain" description="CUB" evidence="17">
    <location>
        <begin position="377"/>
        <end position="492"/>
    </location>
</feature>
<dbReference type="Gene3D" id="3.40.390.10">
    <property type="entry name" value="Collagenase (Catalytic Domain)"/>
    <property type="match status" value="1"/>
</dbReference>
<dbReference type="SUPFAM" id="SSF55486">
    <property type="entry name" value="Metalloproteases ('zincins'), catalytic domain"/>
    <property type="match status" value="1"/>
</dbReference>
<keyword evidence="4 14" id="KW-0645">Protease</keyword>
<dbReference type="PRINTS" id="PR00480">
    <property type="entry name" value="ASTACIN"/>
</dbReference>
<dbReference type="InterPro" id="IPR034035">
    <property type="entry name" value="Astacin-like_dom"/>
</dbReference>
<dbReference type="SMART" id="SM00235">
    <property type="entry name" value="ZnMc"/>
    <property type="match status" value="1"/>
</dbReference>
<feature type="active site" evidence="14">
    <location>
        <position position="225"/>
    </location>
</feature>
<sequence>MVMFYMVRYCRGCLRQSLCRSSKAMLPLHSRYQFLLCCMVQISEQLLEKIPTELTFSQKVFRDFPSQESVNNTNETTIQGFPSGRNGSHLIRMNGKLRSVVFDGDMIMSGALLRSLEAELLQNHRKKRWAYRDTFYPSTIWSDGVPYVFDEDLPSIAILSLTYAMRFWEQNTCVTFRERINETQYIFFTGENRGCFSSVGKDDSQPEQPVNIGKGCYHFGVTTHEVGHALGLFHHQQRYDRDDYITFIKKQVPKSYWLNFAKIPKKFLGTYGLPYDVGSIMHYTPTEFTSNAFLPGLLTKDTNLQATMGSMDGPSFLDVQIVNRHYQCYKMCNETEYKPNCLNGGYPNPHNCTICKCPTGFGGDFCQLIESSGVMNCGGLIPTSSRLTRMKIRLVSSGPQKRKCVYHIRAPPNRRIMIGLESVRGDCQEGCYTTAVELKMNGDFRPVGYRFCCESHSFRRILSKGRNIPLMFFARNSSLEVTLFFRWVVLTPDAEDANYLNTTELTEVYKQSDADNGLDMQVLQLPYEDRSPYRNKEMKDRASKSQLANDESDYVGQYGSNGESYEDLSIYS</sequence>
<evidence type="ECO:0000256" key="15">
    <source>
        <dbReference type="RuleBase" id="RU361183"/>
    </source>
</evidence>
<dbReference type="SUPFAM" id="SSF49854">
    <property type="entry name" value="Spermadhesin, CUB domain"/>
    <property type="match status" value="1"/>
</dbReference>
<comment type="cofactor">
    <cofactor evidence="14 15">
        <name>Zn(2+)</name>
        <dbReference type="ChEBI" id="CHEBI:29105"/>
    </cofactor>
    <text evidence="14 15">Binds 1 zinc ion per subunit.</text>
</comment>
<keyword evidence="5 14" id="KW-0479">Metal-binding</keyword>
<dbReference type="Proteomes" id="UP001303046">
    <property type="component" value="Unassembled WGS sequence"/>
</dbReference>
<proteinExistence type="predicted"/>
<dbReference type="SMART" id="SM00042">
    <property type="entry name" value="CUB"/>
    <property type="match status" value="1"/>
</dbReference>
<evidence type="ECO:0000259" key="18">
    <source>
        <dbReference type="PROSITE" id="PS51864"/>
    </source>
</evidence>
<evidence type="ECO:0000256" key="1">
    <source>
        <dbReference type="ARBA" id="ARBA00004613"/>
    </source>
</evidence>
<feature type="binding site" evidence="14">
    <location>
        <position position="224"/>
    </location>
    <ligand>
        <name>Zn(2+)</name>
        <dbReference type="ChEBI" id="CHEBI:29105"/>
        <note>catalytic</note>
    </ligand>
</feature>
<feature type="disulfide bond" evidence="14">
    <location>
        <begin position="173"/>
        <end position="328"/>
    </location>
</feature>
<evidence type="ECO:0000259" key="17">
    <source>
        <dbReference type="PROSITE" id="PS01180"/>
    </source>
</evidence>
<evidence type="ECO:0000256" key="9">
    <source>
        <dbReference type="ARBA" id="ARBA00023049"/>
    </source>
</evidence>
<evidence type="ECO:0000256" key="14">
    <source>
        <dbReference type="PROSITE-ProRule" id="PRU01211"/>
    </source>
</evidence>
<dbReference type="PANTHER" id="PTHR10127">
    <property type="entry name" value="DISCOIDIN, CUB, EGF, LAMININ , AND ZINC METALLOPROTEASE DOMAIN CONTAINING"/>
    <property type="match status" value="1"/>
</dbReference>
<dbReference type="PANTHER" id="PTHR10127:SF891">
    <property type="entry name" value="ZINC METALLOPROTEINASE NAS-29"/>
    <property type="match status" value="1"/>
</dbReference>
<name>A0ABR1CPV0_NECAM</name>
<comment type="subcellular location">
    <subcellularLocation>
        <location evidence="1 12">Secreted</location>
    </subcellularLocation>
</comment>
<keyword evidence="7 14" id="KW-0378">Hydrolase</keyword>
<feature type="disulfide bond" evidence="13">
    <location>
        <begin position="377"/>
        <end position="404"/>
    </location>
</feature>
<feature type="binding site" evidence="14">
    <location>
        <position position="228"/>
    </location>
    <ligand>
        <name>Zn(2+)</name>
        <dbReference type="ChEBI" id="CHEBI:29105"/>
        <note>catalytic</note>
    </ligand>
</feature>
<reference evidence="19 20" key="1">
    <citation type="submission" date="2023-08" db="EMBL/GenBank/DDBJ databases">
        <title>A Necator americanus chromosomal reference genome.</title>
        <authorList>
            <person name="Ilik V."/>
            <person name="Petrzelkova K.J."/>
            <person name="Pardy F."/>
            <person name="Fuh T."/>
            <person name="Niatou-Singa F.S."/>
            <person name="Gouil Q."/>
            <person name="Baker L."/>
            <person name="Ritchie M.E."/>
            <person name="Jex A.R."/>
            <person name="Gazzola D."/>
            <person name="Li H."/>
            <person name="Toshio Fujiwara R."/>
            <person name="Zhan B."/>
            <person name="Aroian R.V."/>
            <person name="Pafco B."/>
            <person name="Schwarz E.M."/>
        </authorList>
    </citation>
    <scope>NUCLEOTIDE SEQUENCE [LARGE SCALE GENOMIC DNA]</scope>
    <source>
        <strain evidence="19 20">Aroian</strain>
        <tissue evidence="19">Whole animal</tissue>
    </source>
</reference>
<feature type="region of interest" description="Disordered" evidence="16">
    <location>
        <begin position="530"/>
        <end position="572"/>
    </location>
</feature>
<comment type="caution">
    <text evidence="19">The sequence shown here is derived from an EMBL/GenBank/DDBJ whole genome shotgun (WGS) entry which is preliminary data.</text>
</comment>
<dbReference type="InterPro" id="IPR024079">
    <property type="entry name" value="MetalloPept_cat_dom_sf"/>
</dbReference>